<dbReference type="GO" id="GO:0005737">
    <property type="term" value="C:cytoplasm"/>
    <property type="evidence" value="ECO:0007669"/>
    <property type="project" value="TreeGrafter"/>
</dbReference>
<reference evidence="3 4" key="1">
    <citation type="submission" date="2021-05" db="EMBL/GenBank/DDBJ databases">
        <title>A Polyphasic approach of four new species of the genus Ohtaekwangia: Ohtaekwangia histidinii sp. nov., Ohtaekwangia cretensis sp. nov., Ohtaekwangia indiensis sp. nov., Ohtaekwangia reichenbachii sp. nov. from diverse environment.</title>
        <authorList>
            <person name="Octaviana S."/>
        </authorList>
    </citation>
    <scope>NUCLEOTIDE SEQUENCE [LARGE SCALE GENOMIC DNA]</scope>
    <source>
        <strain evidence="3 4">PWU5</strain>
    </source>
</reference>
<evidence type="ECO:0000259" key="2">
    <source>
        <dbReference type="SMART" id="SM00460"/>
    </source>
</evidence>
<keyword evidence="4" id="KW-1185">Reference proteome</keyword>
<accession>A0AAP2GRG5</accession>
<comment type="caution">
    <text evidence="3">The sequence shown here is derived from an EMBL/GenBank/DDBJ whole genome shotgun (WGS) entry which is preliminary data.</text>
</comment>
<protein>
    <recommendedName>
        <fullName evidence="2">Transglutaminase-like domain-containing protein</fullName>
    </recommendedName>
</protein>
<dbReference type="SUPFAM" id="SSF54001">
    <property type="entry name" value="Cysteine proteinases"/>
    <property type="match status" value="1"/>
</dbReference>
<dbReference type="EMBL" id="JAHESE010000021">
    <property type="protein sequence ID" value="MBT1710339.1"/>
    <property type="molecule type" value="Genomic_DNA"/>
</dbReference>
<gene>
    <name evidence="3" type="ORF">KK062_18980</name>
</gene>
<dbReference type="Pfam" id="PF01841">
    <property type="entry name" value="Transglut_core"/>
    <property type="match status" value="1"/>
</dbReference>
<dbReference type="Proteomes" id="UP001319080">
    <property type="component" value="Unassembled WGS sequence"/>
</dbReference>
<dbReference type="Gene3D" id="3.10.620.30">
    <property type="match status" value="1"/>
</dbReference>
<name>A0AAP2GRG5_9BACT</name>
<evidence type="ECO:0000313" key="3">
    <source>
        <dbReference type="EMBL" id="MBT1710339.1"/>
    </source>
</evidence>
<feature type="signal peptide" evidence="1">
    <location>
        <begin position="1"/>
        <end position="19"/>
    </location>
</feature>
<feature type="chain" id="PRO_5042879638" description="Transglutaminase-like domain-containing protein" evidence="1">
    <location>
        <begin position="20"/>
        <end position="338"/>
    </location>
</feature>
<proteinExistence type="predicted"/>
<keyword evidence="1" id="KW-0732">Signal</keyword>
<dbReference type="AlphaFoldDB" id="A0AAP2GRG5"/>
<evidence type="ECO:0000313" key="4">
    <source>
        <dbReference type="Proteomes" id="UP001319080"/>
    </source>
</evidence>
<evidence type="ECO:0000256" key="1">
    <source>
        <dbReference type="SAM" id="SignalP"/>
    </source>
</evidence>
<organism evidence="3 4">
    <name type="scientific">Dawidia cretensis</name>
    <dbReference type="NCBI Taxonomy" id="2782350"/>
    <lineage>
        <taxon>Bacteria</taxon>
        <taxon>Pseudomonadati</taxon>
        <taxon>Bacteroidota</taxon>
        <taxon>Cytophagia</taxon>
        <taxon>Cytophagales</taxon>
        <taxon>Chryseotaleaceae</taxon>
        <taxon>Dawidia</taxon>
    </lineage>
</organism>
<dbReference type="InterPro" id="IPR052557">
    <property type="entry name" value="CAP/Cytokinesis_protein"/>
</dbReference>
<dbReference type="SMART" id="SM00460">
    <property type="entry name" value="TGc"/>
    <property type="match status" value="1"/>
</dbReference>
<feature type="domain" description="Transglutaminase-like" evidence="2">
    <location>
        <begin position="119"/>
        <end position="185"/>
    </location>
</feature>
<dbReference type="InterPro" id="IPR002931">
    <property type="entry name" value="Transglutaminase-like"/>
</dbReference>
<dbReference type="PANTHER" id="PTHR46333">
    <property type="entry name" value="CYTOKINESIS PROTEIN 3"/>
    <property type="match status" value="1"/>
</dbReference>
<dbReference type="PANTHER" id="PTHR46333:SF2">
    <property type="entry name" value="CYTOKINESIS PROTEIN 3"/>
    <property type="match status" value="1"/>
</dbReference>
<dbReference type="InterPro" id="IPR038765">
    <property type="entry name" value="Papain-like_cys_pep_sf"/>
</dbReference>
<sequence>MPVLMRILFLVICSLLVPAALVAQQAHVTRVRWARADSVAACYPGHAVTDLKVLSDKLTLPLSTDAEKFRAIYTWVCTNIEYDYTLFKTNQRQTFKLRDNPAALAAWWRPFSQRVFRVLVRHHRTVCTGYAYLLRELAHHAGIRCVMVHGYGRSGQVNVRGEGHANHSWNAVQLGGQWYLCDATWSSGSIDTSLGIFIKDYNDRYFLAEPALFARNHYPLDTAYLNLREKPSLHDFLYAPIIYSNIYDYKAMPLIPSTFDVEVVKGEPVMFEFRKGEGAVMDRVSVRKGTLSEDVTVVPVDGSDDRYCFDYTFNTRGRQVVHILIDERYAWTYTVQVQ</sequence>